<accession>A0A831LI06</accession>
<keyword evidence="2" id="KW-0732">Signal</keyword>
<feature type="chain" id="PRO_5033015809" evidence="2">
    <location>
        <begin position="24"/>
        <end position="86"/>
    </location>
</feature>
<sequence length="86" mass="8887">MTQTLLKSALCLCLLLTACNNQPEETKKEGPTISATPEKSAPAATAVEPQQLPAPTAEPQTAPAPEAAAKQDNVITGKVLETMDSA</sequence>
<feature type="non-terminal residue" evidence="3">
    <location>
        <position position="86"/>
    </location>
</feature>
<protein>
    <submittedName>
        <fullName evidence="3">Uncharacterized protein</fullName>
    </submittedName>
</protein>
<dbReference type="PROSITE" id="PS51257">
    <property type="entry name" value="PROKAR_LIPOPROTEIN"/>
    <property type="match status" value="1"/>
</dbReference>
<evidence type="ECO:0000313" key="3">
    <source>
        <dbReference type="EMBL" id="HDR47144.1"/>
    </source>
</evidence>
<comment type="caution">
    <text evidence="3">The sequence shown here is derived from an EMBL/GenBank/DDBJ whole genome shotgun (WGS) entry which is preliminary data.</text>
</comment>
<name>A0A831LI06_9BACT</name>
<organism evidence="3">
    <name type="scientific">Geoalkalibacter subterraneus</name>
    <dbReference type="NCBI Taxonomy" id="483547"/>
    <lineage>
        <taxon>Bacteria</taxon>
        <taxon>Pseudomonadati</taxon>
        <taxon>Thermodesulfobacteriota</taxon>
        <taxon>Desulfuromonadia</taxon>
        <taxon>Desulfuromonadales</taxon>
        <taxon>Geoalkalibacteraceae</taxon>
        <taxon>Geoalkalibacter</taxon>
    </lineage>
</organism>
<feature type="signal peptide" evidence="2">
    <location>
        <begin position="1"/>
        <end position="23"/>
    </location>
</feature>
<dbReference type="EMBL" id="DSDO01000372">
    <property type="protein sequence ID" value="HDR47144.1"/>
    <property type="molecule type" value="Genomic_DNA"/>
</dbReference>
<gene>
    <name evidence="3" type="ORF">ENN94_05515</name>
</gene>
<reference evidence="3" key="1">
    <citation type="journal article" date="2020" name="mSystems">
        <title>Genome- and Community-Level Interaction Insights into Carbon Utilization and Element Cycling Functions of Hydrothermarchaeota in Hydrothermal Sediment.</title>
        <authorList>
            <person name="Zhou Z."/>
            <person name="Liu Y."/>
            <person name="Xu W."/>
            <person name="Pan J."/>
            <person name="Luo Z.H."/>
            <person name="Li M."/>
        </authorList>
    </citation>
    <scope>NUCLEOTIDE SEQUENCE [LARGE SCALE GENOMIC DNA]</scope>
    <source>
        <strain evidence="3">SpSt-1220</strain>
    </source>
</reference>
<dbReference type="AlphaFoldDB" id="A0A831LI06"/>
<feature type="region of interest" description="Disordered" evidence="1">
    <location>
        <begin position="23"/>
        <end position="76"/>
    </location>
</feature>
<evidence type="ECO:0000256" key="2">
    <source>
        <dbReference type="SAM" id="SignalP"/>
    </source>
</evidence>
<evidence type="ECO:0000256" key="1">
    <source>
        <dbReference type="SAM" id="MobiDB-lite"/>
    </source>
</evidence>
<dbReference type="Proteomes" id="UP000886162">
    <property type="component" value="Unassembled WGS sequence"/>
</dbReference>
<feature type="compositionally biased region" description="Low complexity" evidence="1">
    <location>
        <begin position="48"/>
        <end position="68"/>
    </location>
</feature>
<proteinExistence type="predicted"/>